<feature type="coiled-coil region" evidence="8">
    <location>
        <begin position="1403"/>
        <end position="1430"/>
    </location>
</feature>
<evidence type="ECO:0000256" key="3">
    <source>
        <dbReference type="ARBA" id="ARBA00006828"/>
    </source>
</evidence>
<dbReference type="InterPro" id="IPR058641">
    <property type="entry name" value="GVIN1_dom"/>
</dbReference>
<feature type="coiled-coil region" evidence="8">
    <location>
        <begin position="2707"/>
        <end position="2734"/>
    </location>
</feature>
<evidence type="ECO:0000256" key="5">
    <source>
        <dbReference type="ARBA" id="ARBA00022741"/>
    </source>
</evidence>
<evidence type="ECO:0000256" key="6">
    <source>
        <dbReference type="ARBA" id="ARBA00023134"/>
    </source>
</evidence>
<feature type="domain" description="VLIG-type G" evidence="9">
    <location>
        <begin position="1261"/>
        <end position="1502"/>
    </location>
</feature>
<dbReference type="EMBL" id="JAATJU010024116">
    <property type="protein sequence ID" value="KAH0506360.1"/>
    <property type="molecule type" value="Genomic_DNA"/>
</dbReference>
<accession>A0A8J6G8S6</accession>
<comment type="caution">
    <text evidence="10">The sequence shown here is derived from an EMBL/GenBank/DDBJ whole genome shotgun (WGS) entry which is preliminary data.</text>
</comment>
<organism evidence="10 11">
    <name type="scientific">Microtus ochrogaster</name>
    <name type="common">Prairie vole</name>
    <dbReference type="NCBI Taxonomy" id="79684"/>
    <lineage>
        <taxon>Eukaryota</taxon>
        <taxon>Metazoa</taxon>
        <taxon>Chordata</taxon>
        <taxon>Craniata</taxon>
        <taxon>Vertebrata</taxon>
        <taxon>Euteleostomi</taxon>
        <taxon>Mammalia</taxon>
        <taxon>Eutheria</taxon>
        <taxon>Euarchontoglires</taxon>
        <taxon>Glires</taxon>
        <taxon>Rodentia</taxon>
        <taxon>Myomorpha</taxon>
        <taxon>Muroidea</taxon>
        <taxon>Cricetidae</taxon>
        <taxon>Arvicolinae</taxon>
        <taxon>Microtus</taxon>
    </lineage>
</organism>
<evidence type="ECO:0000256" key="4">
    <source>
        <dbReference type="ARBA" id="ARBA00022490"/>
    </source>
</evidence>
<dbReference type="SUPFAM" id="SSF52540">
    <property type="entry name" value="P-loop containing nucleoside triphosphate hydrolases"/>
    <property type="match status" value="2"/>
</dbReference>
<keyword evidence="5" id="KW-0547">Nucleotide-binding</keyword>
<evidence type="ECO:0000256" key="2">
    <source>
        <dbReference type="ARBA" id="ARBA00004496"/>
    </source>
</evidence>
<feature type="coiled-coil region" evidence="8">
    <location>
        <begin position="2485"/>
        <end position="2512"/>
    </location>
</feature>
<dbReference type="Proteomes" id="UP000710432">
    <property type="component" value="Unassembled WGS sequence"/>
</dbReference>
<protein>
    <submittedName>
        <fullName evidence="10">Interferon-induced very large GTPase 1</fullName>
    </submittedName>
</protein>
<evidence type="ECO:0000313" key="11">
    <source>
        <dbReference type="Proteomes" id="UP000710432"/>
    </source>
</evidence>
<dbReference type="Pfam" id="PF25496">
    <property type="entry name" value="URGCP"/>
    <property type="match status" value="2"/>
</dbReference>
<name>A0A8J6G8S6_MICOH</name>
<keyword evidence="6" id="KW-0342">GTP-binding</keyword>
<keyword evidence="4" id="KW-0963">Cytoplasm</keyword>
<dbReference type="InterPro" id="IPR030383">
    <property type="entry name" value="G_VLIG_dom"/>
</dbReference>
<dbReference type="InterPro" id="IPR057365">
    <property type="entry name" value="URGCP"/>
</dbReference>
<comment type="subcellular location">
    <subcellularLocation>
        <location evidence="2">Cytoplasm</location>
    </subcellularLocation>
    <subcellularLocation>
        <location evidence="1">Nucleus</location>
    </subcellularLocation>
</comment>
<comment type="similarity">
    <text evidence="3">Belongs to the TRAFAC class dynamin-like GTPase superfamily. Very large inducible GTPase (VLIG) family.</text>
</comment>
<gene>
    <name evidence="10" type="ORF">LTLLF_173585</name>
</gene>
<dbReference type="GO" id="GO:0005525">
    <property type="term" value="F:GTP binding"/>
    <property type="evidence" value="ECO:0007669"/>
    <property type="project" value="UniProtKB-KW"/>
</dbReference>
<sequence>MEAKEFTSYQEETLFTKNVEKLGFGAMTSATGGSWGFSQECGRDQSKHSESKDTYQSYSEQSYFCSAKFSFVPLVSFHFRIDELQLSTAALKELKIIEEQLEHTDGPDRFLLLRNRTENFFNRFGSHANQGPLHLGGIYWWKAFSEGFRSDQLDCVKQHTEEALDSYIRAGYNGFRVKFMAGITKSDSHSIRSCQNSTNQQLQIKVQLSVAQIGGPPEANGIVQWTTGLLASNKTWCVIDQEHQLVPIWDIILSNHRSNFKNPFLVANCLAENYSALTGLDALIQDGEHMLIPEEEAGHILDDVKSWEVSNPEEKLKKLMSFMQTLAHKTKGYDIWINRCLKDLDLQIFLINTVNFCKNPSIQKILFIQPQLHSLLEPHVNKVKYFPQVKSMIQWIDQTESEEKQVKITELSEFLKTLKEIQKALMEANNKSESLETVEEAQRKATCVVTTALSSFLNYLREAEQPDMQLLLLCIAAGAGYQLESNVFQPLLGCTEINFLLDEIQTVQHRYQELKTICTDRAQAFLVLKALTTTVNVSEISPEEKTQRLGLIRQHMEHLQLSTKFGQVLTKFETDHDWENLENNLRLFIDGNYEDTISALKVEEVKKQLQILDLEKKETYNQQDNENNQKENIEKGPLVDLLQRLGLEHHYPKRMSRADFHLIYKTSGYNTQPRSEQELPFYFLQKLLMLDCGFRHLVFKNNGNADTQNSVGPGNSENESFDPYEEFFDDRYKLTNSSTTEFRPHIHPMDIQMVIFHCADDLARQYILSKLSICQFALPLVVPNPNTSKMEFSLWSLRQIRRSWQESSKSPQDKSYSHRNQQLCCVSTPIVSFIRVGKGFSASKSQIMNFLLSKRKHDVFFHRHCKGSSKYCLLMQGVVEISWFCPGGQGEDTFDKCVAFTNLHGDAKDHRQQLSFLQDVSSVIVVLMSSSDDNEENQNIVRHLSQSSIPLLCLLDDKTNVSVNNSGRRVKIGIRNRNEAELTEELTNYIKHLLKCSETSLSLEDCSQMARKQGFLVDEDQKDCKKAKEKAEIIMALLAKQTLSKIKENLLPLQGNLWHIWCKKDKELYHLTEKGNRSIEQHKSDIEREKQKLRHQQLEKAFPLNHVLCFFLNILQENEETPSKEYILTWLSMLLHNLTKEHLEKLQEKQRFLWSLKQTEEHKKCESNFLIDQQKQIEAITMEIYDCTFGIENLLREVAQIYEALEEIYSPRDSLPLCLPHMAADLMVAGLPIELMDGDASYVPVKWVMAVFDKISETLGDKRLFVLSVLGLQSSGKSTLLNALFGLQFTASAGRCTKGAYMQLLKVEETFTEELGFDFMLIVDTEGLRAPELKNKSQNWDNELATFVTGLGNLTLINIFGENPAEMQDILQIVVQAFLRMKQVKISPSCIFVHQNVGEVTAKDQTMEGRRRLEQRLDEMTALAAELEECSDITCFRHVIKFDVNSHVYYFAHLWDGNPPMASPNTYYSYNVQELKSVILQTAQQESIERIMRISDVKFRVQDLWKALVSENFIFNFRNTKEVIAMNKLETIYNHWTWELRSYVLELQNQLNNQIQNSKIKTITTNTLEGPLYMKYDNIKQEFDKYFEEDPDSETLVQWKAYFEQRLQMLNESLISDTRKKGNELISLKQSQERLDSQMSQYENELLERSRELALDVNDKELSDEELREKFEQLWTNWISTVTPSVPLVTDPNIDLDSENILLQHFKNEKNIIEKLKRDSGEMFEINYDKHVQMKKQHGLIPLSLETFHKESIKNVTHNIYSRFNETIQNIRKQQYGYSQNDFHQILRIIEIELKSVPPEEEYTFTRDYIIDLSLCLFQKASKIFKEMHEAFKIANDPVNYLERKKNDFFMSFKIRCQGATSIKLFVDFFCPKLTPAIYATVWGEMVRKVTGDIQSTCPAFNGNRANLEKHILISLAEEENFEKYWNYIHHPEQFFREYITDHIVKHCRGSSKDSLLMQGVVKVCWFCPGDKSEDIFDKCVTFTNLHGDAKDHRQQLSFLQDVSSVIVILMSASDDNKENQKLVRYLCQSSRSLICLTDDKEKATANYSGKRMRIGIKNRNEAELTEELTNAIKLLLELSGHPLSLEDCSKIARKQGFLIDEDQREIKEAKEKAKTIMDLLKLSKLPEIKENLLPLQGQLWHLWCKKDKELYHLRERGNRSIEQHKSKIEVEKQKIRYQQFNKAFPLNPLMCSVLQILQDLEIYPKLYFLHWINMVLEKLTSEHLENLHGKQQSLWSLLQAEKQTADRSSSLTLWQKQIEAISTEILNCTLGIEHLLREVGQIYETLEETSSSRDSLFLCLPQIAADLMVAGVPIELMDGDASYVPLKWVMAVFDKISEKVGDKRLFVLSILGLQSSGKSTLLNALFGLQFTASAGRCTKGAYMQLLKVEETFTEELGFDFVLVVDTEGLRAPELNSKSHHRDNELATFVIGLGNLTLINIFGENPSEMQDILQIVAQAFLRMKQVKISPSCFFVHQNVGEVTAKDQTMEGRRRLEQRLDEMTALAAEQEECSNITRFRDVIRFDVNSHVYYFAHLWDGNPPMAPPNPHYSHNVQELKTGILRTAQQESRGKIMKISDVKFRVQDLWKALVSENFIFSFRNTQEIISMSKLETMYNHWTWELRSHVLDLQNQLTNQIENGKILILTPSTLEGPISTKYETIKEDFDKYFEEDTDRETLVQWKSSFEHKLLMLKDALTSDTRRKCNELISLKQSQERLDNQKSQYENELLERSRELALSVKGKEFSDEELREKFDQLWTSWIYKVSLTAPLVTEPDIDWDAENILLEHFKKEKNIVERLKNNSGKMFEINYAKHVQVKKRFGVIPRCLEICHKESIKKTTSNISLRFEEIIENIWKQRRDYSQNDFHVILRTIEKELKSVPPEEEYTFTKEYNIDLSVCLFEKASKNFKEINKEFNRVYDPVNYLERKKDDFFISFKISCQGATSITSFVDFLWLKLTPAISATIWEKMSLKVAGDMRAACAEFNGNRANLEKHILISLAEEENFDMYWQYIHHPESFFRAYIRDRIRRYLSAKEGEKIKTFIKIILGDIKNVILSAIHESTAVTKDNSTASRWLDLFCDHLGSNLIFPRRDLISIEHQEIKDTEFLKEVMSVALDPALKKVKEDFSSKPIDEMIPDIEKILSVHLCGCWKQCPFCKAICTNTIPEHDGDHSVPFHRPQAVNGWHYYKTDYFATECCTTCVASDSSFILLDLRRFPYKKYRAAGGNFATWSITPDSSTQPYWKWFVCRFRSKLEKKYGRKFTKLGTIPDSWTKITKEEVLDDLEYNNCQHKQ</sequence>
<reference evidence="10" key="1">
    <citation type="submission" date="2020-03" db="EMBL/GenBank/DDBJ databases">
        <title>Studies in the Genomics of Life Span.</title>
        <authorList>
            <person name="Glass D."/>
        </authorList>
    </citation>
    <scope>NUCLEOTIDE SEQUENCE</scope>
    <source>
        <strain evidence="10">LTLLF</strain>
        <tissue evidence="10">Muscle</tissue>
    </source>
</reference>
<dbReference type="Pfam" id="PF25683">
    <property type="entry name" value="URGCP_GTPase"/>
    <property type="match status" value="2"/>
</dbReference>
<dbReference type="PROSITE" id="PS51717">
    <property type="entry name" value="G_VLIG"/>
    <property type="match status" value="2"/>
</dbReference>
<feature type="coiled-coil region" evidence="8">
    <location>
        <begin position="411"/>
        <end position="441"/>
    </location>
</feature>
<evidence type="ECO:0000313" key="10">
    <source>
        <dbReference type="EMBL" id="KAH0506360.1"/>
    </source>
</evidence>
<dbReference type="PANTHER" id="PTHR22796:SF6">
    <property type="entry name" value="INTERFERON-INDUCED VERY LARGE GTPASE 1-RELATED"/>
    <property type="match status" value="1"/>
</dbReference>
<dbReference type="Gene3D" id="3.40.50.300">
    <property type="entry name" value="P-loop containing nucleotide triphosphate hydrolases"/>
    <property type="match status" value="2"/>
</dbReference>
<dbReference type="InterPro" id="IPR027417">
    <property type="entry name" value="P-loop_NTPase"/>
</dbReference>
<keyword evidence="8" id="KW-0175">Coiled coil</keyword>
<evidence type="ECO:0000256" key="7">
    <source>
        <dbReference type="ARBA" id="ARBA00023242"/>
    </source>
</evidence>
<feature type="coiled-coil region" evidence="8">
    <location>
        <begin position="1625"/>
        <end position="1652"/>
    </location>
</feature>
<feature type="domain" description="VLIG-type G" evidence="9">
    <location>
        <begin position="2343"/>
        <end position="2584"/>
    </location>
</feature>
<evidence type="ECO:0000259" key="9">
    <source>
        <dbReference type="PROSITE" id="PS51717"/>
    </source>
</evidence>
<dbReference type="Pfam" id="PF25974">
    <property type="entry name" value="URGCP_9th"/>
    <property type="match status" value="2"/>
</dbReference>
<dbReference type="PANTHER" id="PTHR22796">
    <property type="entry name" value="URG4-RELATED"/>
    <property type="match status" value="1"/>
</dbReference>
<dbReference type="GO" id="GO:0005737">
    <property type="term" value="C:cytoplasm"/>
    <property type="evidence" value="ECO:0007669"/>
    <property type="project" value="UniProtKB-SubCell"/>
</dbReference>
<evidence type="ECO:0000256" key="1">
    <source>
        <dbReference type="ARBA" id="ARBA00004123"/>
    </source>
</evidence>
<keyword evidence="7" id="KW-0539">Nucleus</keyword>
<proteinExistence type="inferred from homology"/>
<dbReference type="GO" id="GO:0005634">
    <property type="term" value="C:nucleus"/>
    <property type="evidence" value="ECO:0007669"/>
    <property type="project" value="UniProtKB-SubCell"/>
</dbReference>
<evidence type="ECO:0000256" key="8">
    <source>
        <dbReference type="SAM" id="Coils"/>
    </source>
</evidence>